<dbReference type="Proteomes" id="UP001180081">
    <property type="component" value="Unassembled WGS sequence"/>
</dbReference>
<dbReference type="InterPro" id="IPR029039">
    <property type="entry name" value="Flavoprotein-like_sf"/>
</dbReference>
<name>A0ABT8BC63_9NEIS</name>
<dbReference type="EMBL" id="JAUFPU010000023">
    <property type="protein sequence ID" value="MDN3579181.1"/>
    <property type="molecule type" value="Genomic_DNA"/>
</dbReference>
<evidence type="ECO:0000313" key="2">
    <source>
        <dbReference type="EMBL" id="MDN3579181.1"/>
    </source>
</evidence>
<gene>
    <name evidence="2" type="ORF">QWZ03_20640</name>
</gene>
<protein>
    <submittedName>
        <fullName evidence="2">NAD(P)H-dependent oxidoreductase</fullName>
    </submittedName>
</protein>
<dbReference type="InterPro" id="IPR005025">
    <property type="entry name" value="FMN_Rdtase-like_dom"/>
</dbReference>
<evidence type="ECO:0000313" key="3">
    <source>
        <dbReference type="Proteomes" id="UP001180081"/>
    </source>
</evidence>
<evidence type="ECO:0000259" key="1">
    <source>
        <dbReference type="Pfam" id="PF03358"/>
    </source>
</evidence>
<reference evidence="2" key="2">
    <citation type="submission" date="2023-06" db="EMBL/GenBank/DDBJ databases">
        <authorList>
            <person name="Lucena T."/>
            <person name="Sun Q."/>
        </authorList>
    </citation>
    <scope>NUCLEOTIDE SEQUENCE</scope>
    <source>
        <strain evidence="2">CECT 7703</strain>
    </source>
</reference>
<comment type="caution">
    <text evidence="2">The sequence shown here is derived from an EMBL/GenBank/DDBJ whole genome shotgun (WGS) entry which is preliminary data.</text>
</comment>
<sequence>MKQLLILHAGQTEAGHTYALAQSARTGAAALADEVATVMLPALQADLPDLLAAQGLLLVTPEKFGYMAGALKDFFDRTFYPAQGKIAGLPYALVVVGGNDGSGAVMAVERIARGYPLKAIAEPLVVKGAPTKAQLQQACELGEAMAGGIAMGIF</sequence>
<feature type="domain" description="NADPH-dependent FMN reductase-like" evidence="1">
    <location>
        <begin position="41"/>
        <end position="106"/>
    </location>
</feature>
<dbReference type="Gene3D" id="3.40.50.360">
    <property type="match status" value="1"/>
</dbReference>
<organism evidence="2 3">
    <name type="scientific">Chitinimonas viridis</name>
    <dbReference type="NCBI Taxonomy" id="664880"/>
    <lineage>
        <taxon>Bacteria</taxon>
        <taxon>Pseudomonadati</taxon>
        <taxon>Pseudomonadota</taxon>
        <taxon>Betaproteobacteria</taxon>
        <taxon>Neisseriales</taxon>
        <taxon>Chitinibacteraceae</taxon>
        <taxon>Chitinimonas</taxon>
    </lineage>
</organism>
<accession>A0ABT8BC63</accession>
<proteinExistence type="predicted"/>
<reference evidence="2" key="1">
    <citation type="journal article" date="2014" name="Int. J. Syst. Evol. Microbiol.">
        <title>Complete genome of a new Firmicutes species belonging to the dominant human colonic microbiota ('Ruminococcus bicirculans') reveals two chromosomes and a selective capacity to utilize plant glucans.</title>
        <authorList>
            <consortium name="NISC Comparative Sequencing Program"/>
            <person name="Wegmann U."/>
            <person name="Louis P."/>
            <person name="Goesmann A."/>
            <person name="Henrissat B."/>
            <person name="Duncan S.H."/>
            <person name="Flint H.J."/>
        </authorList>
    </citation>
    <scope>NUCLEOTIDE SEQUENCE</scope>
    <source>
        <strain evidence="2">CECT 7703</strain>
    </source>
</reference>
<dbReference type="RefSeq" id="WP_290334492.1">
    <property type="nucleotide sequence ID" value="NZ_JAUFPU010000023.1"/>
</dbReference>
<keyword evidence="3" id="KW-1185">Reference proteome</keyword>
<dbReference type="SUPFAM" id="SSF52218">
    <property type="entry name" value="Flavoproteins"/>
    <property type="match status" value="1"/>
</dbReference>
<dbReference type="Pfam" id="PF03358">
    <property type="entry name" value="FMN_red"/>
    <property type="match status" value="1"/>
</dbReference>